<name>A0A811VHC6_CERCA</name>
<dbReference type="PROSITE" id="PS50157">
    <property type="entry name" value="ZINC_FINGER_C2H2_2"/>
    <property type="match status" value="6"/>
</dbReference>
<keyword evidence="4 9" id="KW-0863">Zinc-finger</keyword>
<evidence type="ECO:0000256" key="6">
    <source>
        <dbReference type="ARBA" id="ARBA00023015"/>
    </source>
</evidence>
<dbReference type="SUPFAM" id="SSF57716">
    <property type="entry name" value="Glucocorticoid receptor-like (DNA-binding domain)"/>
    <property type="match status" value="1"/>
</dbReference>
<dbReference type="SMART" id="SM00355">
    <property type="entry name" value="ZnF_C2H2"/>
    <property type="match status" value="10"/>
</dbReference>
<dbReference type="PANTHER" id="PTHR47772:SF13">
    <property type="entry name" value="GASTRULA ZINC FINGER PROTEIN XLCGF49.1-LIKE-RELATED"/>
    <property type="match status" value="1"/>
</dbReference>
<dbReference type="Gene3D" id="3.30.160.60">
    <property type="entry name" value="Classic Zinc Finger"/>
    <property type="match status" value="5"/>
</dbReference>
<feature type="domain" description="ZAD" evidence="13">
    <location>
        <begin position="1"/>
        <end position="79"/>
    </location>
</feature>
<gene>
    <name evidence="14" type="ORF">CCAP1982_LOCUS21701</name>
</gene>
<dbReference type="Pfam" id="PF00096">
    <property type="entry name" value="zf-C2H2"/>
    <property type="match status" value="3"/>
</dbReference>
<evidence type="ECO:0000256" key="7">
    <source>
        <dbReference type="ARBA" id="ARBA00023163"/>
    </source>
</evidence>
<feature type="domain" description="C2H2-type" evidence="12">
    <location>
        <begin position="596"/>
        <end position="623"/>
    </location>
</feature>
<evidence type="ECO:0000256" key="3">
    <source>
        <dbReference type="ARBA" id="ARBA00022737"/>
    </source>
</evidence>
<dbReference type="InterPro" id="IPR050636">
    <property type="entry name" value="C2H2-ZF_domain-containing"/>
</dbReference>
<dbReference type="PANTHER" id="PTHR47772">
    <property type="entry name" value="ZINC FINGER PROTEIN 200"/>
    <property type="match status" value="1"/>
</dbReference>
<evidence type="ECO:0000256" key="1">
    <source>
        <dbReference type="ARBA" id="ARBA00004123"/>
    </source>
</evidence>
<feature type="domain" description="C2H2-type" evidence="12">
    <location>
        <begin position="624"/>
        <end position="652"/>
    </location>
</feature>
<feature type="domain" description="C2H2-type" evidence="12">
    <location>
        <begin position="444"/>
        <end position="472"/>
    </location>
</feature>
<evidence type="ECO:0000256" key="10">
    <source>
        <dbReference type="PROSITE-ProRule" id="PRU01263"/>
    </source>
</evidence>
<sequence length="687" mass="79067">MVCTLCLEDESTVARFVGIFSKEGTNWGVGSIISQHLWLKLEKETCDGQRICWTCWEALRDFHVFYLRIAELHNHVDSKRFEVINEEANKDPFLQDIQLKSEIQNAEHNLEILHSPDNLVASEVKIEVQEFESLAPIEIIERNKTEGIQLRSRRGRPRKVKDIKEATTVKYNTNAITSSSIENDIDSETELPLSILMKDSTLIIGIKENRCALEAADEHDDMMAGMNVPNSASEPLKRRRDNATSLEIKVESSAFDSDLECTNNAHEISCEIAGISGTDDSDNSSSDNEGSDDSYEPKQKYAFIPKKKVVKPKKYRKREKPLIPVKHKSREEIEARKAEQEEYERVIKSFFGQFTCPICEALVHNFTEIREHFRFAHNVDPGYMMCCGRKFTQRKSLAEHIYLHWNPEHFKCKTCGQVCNNSRNLTEHEESHIDPDKVKEKKTFQCDGCQNVYATKAALQQHTFSKHVPKSEFKHACTECNKKLPTSRSLQDHVKTAHGPRSTVICDKCGKQVRSSYLKKHHQLEHSDEPRPTPEPQQCQICGAWLRHQAGLKQHMKSLHEDVGGEHRCQICNKVSTNARALRRHVYLNHECERKFKCTMCEKAFKRPQDLREHTSVHTGKVLYTCPNCPMTFFSSANMYKHRQRLHRAQYEADRKKPRHTFNIMAESKGRTEGKLPNTSSNSTNSV</sequence>
<dbReference type="EMBL" id="CAJHJT010000056">
    <property type="protein sequence ID" value="CAD7013659.1"/>
    <property type="molecule type" value="Genomic_DNA"/>
</dbReference>
<protein>
    <submittedName>
        <fullName evidence="14">(Mediterranean fruit fly) hypothetical protein</fullName>
    </submittedName>
</protein>
<keyword evidence="6" id="KW-0805">Transcription regulation</keyword>
<feature type="binding site" evidence="10">
    <location>
        <position position="55"/>
    </location>
    <ligand>
        <name>Zn(2+)</name>
        <dbReference type="ChEBI" id="CHEBI:29105"/>
    </ligand>
</feature>
<dbReference type="SUPFAM" id="SSF57667">
    <property type="entry name" value="beta-beta-alpha zinc fingers"/>
    <property type="match status" value="4"/>
</dbReference>
<keyword evidence="8" id="KW-0539">Nucleus</keyword>
<feature type="compositionally biased region" description="Polar residues" evidence="11">
    <location>
        <begin position="677"/>
        <end position="687"/>
    </location>
</feature>
<keyword evidence="15" id="KW-1185">Reference proteome</keyword>
<feature type="region of interest" description="Disordered" evidence="11">
    <location>
        <begin position="273"/>
        <end position="297"/>
    </location>
</feature>
<dbReference type="Proteomes" id="UP000606786">
    <property type="component" value="Unassembled WGS sequence"/>
</dbReference>
<evidence type="ECO:0000259" key="13">
    <source>
        <dbReference type="PROSITE" id="PS51915"/>
    </source>
</evidence>
<evidence type="ECO:0000313" key="14">
    <source>
        <dbReference type="EMBL" id="CAD7013659.1"/>
    </source>
</evidence>
<evidence type="ECO:0000313" key="15">
    <source>
        <dbReference type="Proteomes" id="UP000606786"/>
    </source>
</evidence>
<keyword evidence="7" id="KW-0804">Transcription</keyword>
<dbReference type="InterPro" id="IPR012934">
    <property type="entry name" value="Znf_AD"/>
</dbReference>
<evidence type="ECO:0000256" key="2">
    <source>
        <dbReference type="ARBA" id="ARBA00022723"/>
    </source>
</evidence>
<dbReference type="PROSITE" id="PS00028">
    <property type="entry name" value="ZINC_FINGER_C2H2_1"/>
    <property type="match status" value="8"/>
</dbReference>
<feature type="binding site" evidence="10">
    <location>
        <position position="3"/>
    </location>
    <ligand>
        <name>Zn(2+)</name>
        <dbReference type="ChEBI" id="CHEBI:29105"/>
    </ligand>
</feature>
<evidence type="ECO:0000256" key="11">
    <source>
        <dbReference type="SAM" id="MobiDB-lite"/>
    </source>
</evidence>
<reference evidence="14" key="1">
    <citation type="submission" date="2020-11" db="EMBL/GenBank/DDBJ databases">
        <authorList>
            <person name="Whitehead M."/>
        </authorList>
    </citation>
    <scope>NUCLEOTIDE SEQUENCE</scope>
    <source>
        <strain evidence="14">EGII</strain>
    </source>
</reference>
<accession>A0A811VHC6</accession>
<keyword evidence="3" id="KW-0677">Repeat</keyword>
<dbReference type="InterPro" id="IPR013087">
    <property type="entry name" value="Znf_C2H2_type"/>
</dbReference>
<dbReference type="Gene3D" id="3.40.1800.20">
    <property type="match status" value="1"/>
</dbReference>
<evidence type="ECO:0000256" key="4">
    <source>
        <dbReference type="ARBA" id="ARBA00022771"/>
    </source>
</evidence>
<dbReference type="FunFam" id="3.30.160.60:FF:000145">
    <property type="entry name" value="Zinc finger protein 574"/>
    <property type="match status" value="1"/>
</dbReference>
<dbReference type="InterPro" id="IPR036236">
    <property type="entry name" value="Znf_C2H2_sf"/>
</dbReference>
<dbReference type="Pfam" id="PF07776">
    <property type="entry name" value="zf-AD"/>
    <property type="match status" value="1"/>
</dbReference>
<dbReference type="GO" id="GO:0008270">
    <property type="term" value="F:zinc ion binding"/>
    <property type="evidence" value="ECO:0007669"/>
    <property type="project" value="UniProtKB-UniRule"/>
</dbReference>
<dbReference type="GO" id="GO:0005634">
    <property type="term" value="C:nucleus"/>
    <property type="evidence" value="ECO:0007669"/>
    <property type="project" value="UniProtKB-SubCell"/>
</dbReference>
<evidence type="ECO:0000256" key="9">
    <source>
        <dbReference type="PROSITE-ProRule" id="PRU00042"/>
    </source>
</evidence>
<organism evidence="14 15">
    <name type="scientific">Ceratitis capitata</name>
    <name type="common">Mediterranean fruit fly</name>
    <name type="synonym">Tephritis capitata</name>
    <dbReference type="NCBI Taxonomy" id="7213"/>
    <lineage>
        <taxon>Eukaryota</taxon>
        <taxon>Metazoa</taxon>
        <taxon>Ecdysozoa</taxon>
        <taxon>Arthropoda</taxon>
        <taxon>Hexapoda</taxon>
        <taxon>Insecta</taxon>
        <taxon>Pterygota</taxon>
        <taxon>Neoptera</taxon>
        <taxon>Endopterygota</taxon>
        <taxon>Diptera</taxon>
        <taxon>Brachycera</taxon>
        <taxon>Muscomorpha</taxon>
        <taxon>Tephritoidea</taxon>
        <taxon>Tephritidae</taxon>
        <taxon>Ceratitis</taxon>
        <taxon>Ceratitis</taxon>
    </lineage>
</organism>
<evidence type="ECO:0000256" key="5">
    <source>
        <dbReference type="ARBA" id="ARBA00022833"/>
    </source>
</evidence>
<feature type="binding site" evidence="10">
    <location>
        <position position="52"/>
    </location>
    <ligand>
        <name>Zn(2+)</name>
        <dbReference type="ChEBI" id="CHEBI:29105"/>
    </ligand>
</feature>
<evidence type="ECO:0000256" key="8">
    <source>
        <dbReference type="ARBA" id="ARBA00023242"/>
    </source>
</evidence>
<evidence type="ECO:0000259" key="12">
    <source>
        <dbReference type="PROSITE" id="PS50157"/>
    </source>
</evidence>
<dbReference type="PROSITE" id="PS51915">
    <property type="entry name" value="ZAD"/>
    <property type="match status" value="1"/>
</dbReference>
<feature type="binding site" evidence="10">
    <location>
        <position position="6"/>
    </location>
    <ligand>
        <name>Zn(2+)</name>
        <dbReference type="ChEBI" id="CHEBI:29105"/>
    </ligand>
</feature>
<keyword evidence="2 10" id="KW-0479">Metal-binding</keyword>
<dbReference type="SMART" id="SM00868">
    <property type="entry name" value="zf-AD"/>
    <property type="match status" value="1"/>
</dbReference>
<keyword evidence="5 10" id="KW-0862">Zinc</keyword>
<comment type="subcellular location">
    <subcellularLocation>
        <location evidence="1">Nucleus</location>
    </subcellularLocation>
</comment>
<comment type="caution">
    <text evidence="14">The sequence shown here is derived from an EMBL/GenBank/DDBJ whole genome shotgun (WGS) entry which is preliminary data.</text>
</comment>
<feature type="region of interest" description="Disordered" evidence="11">
    <location>
        <begin position="664"/>
        <end position="687"/>
    </location>
</feature>
<feature type="domain" description="C2H2-type" evidence="12">
    <location>
        <begin position="410"/>
        <end position="437"/>
    </location>
</feature>
<dbReference type="OrthoDB" id="7852576at2759"/>
<feature type="domain" description="C2H2-type" evidence="12">
    <location>
        <begin position="567"/>
        <end position="595"/>
    </location>
</feature>
<proteinExistence type="predicted"/>
<feature type="domain" description="C2H2-type" evidence="12">
    <location>
        <begin position="475"/>
        <end position="503"/>
    </location>
</feature>
<dbReference type="AlphaFoldDB" id="A0A811VHC6"/>